<organism evidence="6 7">
    <name type="scientific">Kitasatospora phosalacinea</name>
    <dbReference type="NCBI Taxonomy" id="2065"/>
    <lineage>
        <taxon>Bacteria</taxon>
        <taxon>Bacillati</taxon>
        <taxon>Actinomycetota</taxon>
        <taxon>Actinomycetes</taxon>
        <taxon>Kitasatosporales</taxon>
        <taxon>Streptomycetaceae</taxon>
        <taxon>Kitasatospora</taxon>
    </lineage>
</organism>
<keyword evidence="2" id="KW-0560">Oxidoreductase</keyword>
<dbReference type="GO" id="GO:0017000">
    <property type="term" value="P:antibiotic biosynthetic process"/>
    <property type="evidence" value="ECO:0007669"/>
    <property type="project" value="UniProtKB-KW"/>
</dbReference>
<proteinExistence type="predicted"/>
<comment type="caution">
    <text evidence="6">The sequence shown here is derived from an EMBL/GenBank/DDBJ whole genome shotgun (WGS) entry which is preliminary data.</text>
</comment>
<gene>
    <name evidence="6" type="ORF">Kpho01_67400</name>
</gene>
<dbReference type="RefSeq" id="WP_033254565.1">
    <property type="nucleotide sequence ID" value="NZ_BSRX01000058.1"/>
</dbReference>
<evidence type="ECO:0000256" key="4">
    <source>
        <dbReference type="ARBA" id="ARBA00023194"/>
    </source>
</evidence>
<dbReference type="OrthoDB" id="4300762at2"/>
<dbReference type="EMBL" id="BSRX01000058">
    <property type="protein sequence ID" value="GLW58729.1"/>
    <property type="molecule type" value="Genomic_DNA"/>
</dbReference>
<name>A0A9W6PPP7_9ACTN</name>
<evidence type="ECO:0000256" key="3">
    <source>
        <dbReference type="ARBA" id="ARBA00023004"/>
    </source>
</evidence>
<evidence type="ECO:0000259" key="5">
    <source>
        <dbReference type="Pfam" id="PF02668"/>
    </source>
</evidence>
<dbReference type="PANTHER" id="PTHR10696">
    <property type="entry name" value="GAMMA-BUTYROBETAINE HYDROXYLASE-RELATED"/>
    <property type="match status" value="1"/>
</dbReference>
<dbReference type="Gene3D" id="3.60.130.10">
    <property type="entry name" value="Clavaminate synthase-like"/>
    <property type="match status" value="1"/>
</dbReference>
<dbReference type="InterPro" id="IPR050411">
    <property type="entry name" value="AlphaKG_dependent_hydroxylases"/>
</dbReference>
<dbReference type="SUPFAM" id="SSF51197">
    <property type="entry name" value="Clavaminate synthase-like"/>
    <property type="match status" value="1"/>
</dbReference>
<comment type="cofactor">
    <cofactor evidence="1">
        <name>Fe(2+)</name>
        <dbReference type="ChEBI" id="CHEBI:29033"/>
    </cofactor>
</comment>
<evidence type="ECO:0000256" key="1">
    <source>
        <dbReference type="ARBA" id="ARBA00001954"/>
    </source>
</evidence>
<evidence type="ECO:0000313" key="7">
    <source>
        <dbReference type="Proteomes" id="UP001165143"/>
    </source>
</evidence>
<dbReference type="PANTHER" id="PTHR10696:SF56">
    <property type="entry name" value="TAUD_TFDA-LIKE DOMAIN-CONTAINING PROTEIN"/>
    <property type="match status" value="1"/>
</dbReference>
<evidence type="ECO:0000256" key="2">
    <source>
        <dbReference type="ARBA" id="ARBA00023002"/>
    </source>
</evidence>
<dbReference type="Pfam" id="PF02668">
    <property type="entry name" value="TauD"/>
    <property type="match status" value="1"/>
</dbReference>
<dbReference type="InterPro" id="IPR003819">
    <property type="entry name" value="TauD/TfdA-like"/>
</dbReference>
<dbReference type="GO" id="GO:0016491">
    <property type="term" value="F:oxidoreductase activity"/>
    <property type="evidence" value="ECO:0007669"/>
    <property type="project" value="UniProtKB-KW"/>
</dbReference>
<dbReference type="Proteomes" id="UP001165143">
    <property type="component" value="Unassembled WGS sequence"/>
</dbReference>
<keyword evidence="3" id="KW-0408">Iron</keyword>
<sequence length="268" mass="29036">MTDLLPLPAAGFLDGPTAPRAFAEHITGEGDGRVLVAFDPADHRLNQELALGLLSALGPVLAVYPVDGCWSSLQVRTEADPGRTHGTGENQLHVDLVDRDLIPRYIALYCEREDPAGGGASALADLWAAAAELGDAERALLQQPVFSYWTDQGVHGVGDPLERFAVLPQELEPGLPIRFTSKMRPHLLRGELLEGTDAARQETAAAFGALADAALRHRTTVRLRPGQLLVFDQLRWAHGRMPLGAGQEAIEPGRRRLLRQTYVQGGVR</sequence>
<dbReference type="InterPro" id="IPR042098">
    <property type="entry name" value="TauD-like_sf"/>
</dbReference>
<keyword evidence="4" id="KW-0045">Antibiotic biosynthesis</keyword>
<dbReference type="AlphaFoldDB" id="A0A9W6PPP7"/>
<protein>
    <recommendedName>
        <fullName evidence="5">TauD/TfdA-like domain-containing protein</fullName>
    </recommendedName>
</protein>
<evidence type="ECO:0000313" key="6">
    <source>
        <dbReference type="EMBL" id="GLW58729.1"/>
    </source>
</evidence>
<reference evidence="6" key="1">
    <citation type="submission" date="2023-02" db="EMBL/GenBank/DDBJ databases">
        <title>Kitasatospora phosalacinea NBRC 14362.</title>
        <authorList>
            <person name="Ichikawa N."/>
            <person name="Sato H."/>
            <person name="Tonouchi N."/>
        </authorList>
    </citation>
    <scope>NUCLEOTIDE SEQUENCE</scope>
    <source>
        <strain evidence="6">NBRC 14362</strain>
    </source>
</reference>
<feature type="domain" description="TauD/TfdA-like" evidence="5">
    <location>
        <begin position="77"/>
        <end position="259"/>
    </location>
</feature>
<accession>A0A9W6PPP7</accession>